<dbReference type="InterPro" id="IPR056884">
    <property type="entry name" value="NPHP3-like_N"/>
</dbReference>
<name>A0A8H5CT70_9AGAR</name>
<dbReference type="PANTHER" id="PTHR10039:SF14">
    <property type="entry name" value="NACHT DOMAIN-CONTAINING PROTEIN"/>
    <property type="match status" value="1"/>
</dbReference>
<organism evidence="4 5">
    <name type="scientific">Leucocoprinus leucothites</name>
    <dbReference type="NCBI Taxonomy" id="201217"/>
    <lineage>
        <taxon>Eukaryota</taxon>
        <taxon>Fungi</taxon>
        <taxon>Dikarya</taxon>
        <taxon>Basidiomycota</taxon>
        <taxon>Agaricomycotina</taxon>
        <taxon>Agaricomycetes</taxon>
        <taxon>Agaricomycetidae</taxon>
        <taxon>Agaricales</taxon>
        <taxon>Agaricineae</taxon>
        <taxon>Agaricaceae</taxon>
        <taxon>Leucocoprinus</taxon>
    </lineage>
</organism>
<accession>A0A8H5CT70</accession>
<proteinExistence type="predicted"/>
<evidence type="ECO:0000256" key="2">
    <source>
        <dbReference type="SAM" id="MobiDB-lite"/>
    </source>
</evidence>
<gene>
    <name evidence="4" type="ORF">D9756_010653</name>
</gene>
<dbReference type="InterPro" id="IPR027417">
    <property type="entry name" value="P-loop_NTPase"/>
</dbReference>
<dbReference type="PANTHER" id="PTHR10039">
    <property type="entry name" value="AMELOGENIN"/>
    <property type="match status" value="1"/>
</dbReference>
<evidence type="ECO:0000259" key="3">
    <source>
        <dbReference type="Pfam" id="PF24883"/>
    </source>
</evidence>
<keyword evidence="5" id="KW-1185">Reference proteome</keyword>
<comment type="caution">
    <text evidence="4">The sequence shown here is derived from an EMBL/GenBank/DDBJ whole genome shotgun (WGS) entry which is preliminary data.</text>
</comment>
<feature type="region of interest" description="Disordered" evidence="2">
    <location>
        <begin position="1"/>
        <end position="47"/>
    </location>
</feature>
<evidence type="ECO:0000313" key="4">
    <source>
        <dbReference type="EMBL" id="KAF5347569.1"/>
    </source>
</evidence>
<dbReference type="AlphaFoldDB" id="A0A8H5CT70"/>
<keyword evidence="1" id="KW-0677">Repeat</keyword>
<dbReference type="Gene3D" id="3.40.50.300">
    <property type="entry name" value="P-loop containing nucleotide triphosphate hydrolases"/>
    <property type="match status" value="1"/>
</dbReference>
<feature type="compositionally biased region" description="Low complexity" evidence="2">
    <location>
        <begin position="10"/>
        <end position="25"/>
    </location>
</feature>
<feature type="domain" description="Nephrocystin 3-like N-terminal" evidence="3">
    <location>
        <begin position="187"/>
        <end position="346"/>
    </location>
</feature>
<dbReference type="EMBL" id="JAACJO010000024">
    <property type="protein sequence ID" value="KAF5347569.1"/>
    <property type="molecule type" value="Genomic_DNA"/>
</dbReference>
<dbReference type="SUPFAM" id="SSF52540">
    <property type="entry name" value="P-loop containing nucleoside triphosphate hydrolases"/>
    <property type="match status" value="1"/>
</dbReference>
<reference evidence="4 5" key="1">
    <citation type="journal article" date="2020" name="ISME J.">
        <title>Uncovering the hidden diversity of litter-decomposition mechanisms in mushroom-forming fungi.</title>
        <authorList>
            <person name="Floudas D."/>
            <person name="Bentzer J."/>
            <person name="Ahren D."/>
            <person name="Johansson T."/>
            <person name="Persson P."/>
            <person name="Tunlid A."/>
        </authorList>
    </citation>
    <scope>NUCLEOTIDE SEQUENCE [LARGE SCALE GENOMIC DNA]</scope>
    <source>
        <strain evidence="4 5">CBS 146.42</strain>
    </source>
</reference>
<evidence type="ECO:0000313" key="5">
    <source>
        <dbReference type="Proteomes" id="UP000559027"/>
    </source>
</evidence>
<protein>
    <recommendedName>
        <fullName evidence="3">Nephrocystin 3-like N-terminal domain-containing protein</fullName>
    </recommendedName>
</protein>
<dbReference type="Proteomes" id="UP000559027">
    <property type="component" value="Unassembled WGS sequence"/>
</dbReference>
<dbReference type="Pfam" id="PF24883">
    <property type="entry name" value="NPHP3_N"/>
    <property type="match status" value="1"/>
</dbReference>
<sequence length="738" mass="82074">MRRRFRKFAAKVFQSSDDTTNSTQSEDPASRSPAVRLPTPLLQEQPVFSPPTTLPVQLPTPLLQLSIPMPAASQPAAPVPPSPTPTPALPDPVLPIPTLSTSPPAILSPTPSSSTLALHFRGNGAFNRAHDFTLYYPQFNDSSPAGLGLKHLFDYSMPDAFYNSSARYPPPKCHLGTRNDYIDLITKWAVGESDRQESILWMRGPFGVGKTAIAQSCAEALAPTNKLAATLFFSRSNVDRDDPRRVFTSIAYQVATKCPPFREIVDKLIVEDPALTTTSPPVQFENLLVHPLRQVGTAGSSLHGHIVIIDGLDECRGTAEQCKIIKIIAASARNCTTPFRWFITSRPEDPIIRTMNSTTVAPFCSGIELPISRDIDHKVLLYLTDEFKKIREDHGLPGSWPPEEAVALLVERGAGLWIYVSTMVRFIKDENSYGPKDQLRIVVEFARDVSARVGVDNPLAEMDFFYILIIQRVPPKVRTTVRKVLLIHSTLGWSPARIASILCLSDEQLHRACASIQSVMELLGPDLEHMTIKFYHTSFLDFMRDPQRSKELCIHSDFLIGWRRELLEWLHKVWSRSTDSSHIVFPSCTVLPEHVSRLDHHEYVLCLFWLLCGVPEHPFDPQAAMSLAELPFGKMLRLTGYSGMWLVDASSVRNNLSVEFRDKIIRNAKCPIPGCTNTENIWILGHGANEIVSNQSEGGFCLGGNRNPPEGECFCGAQKVRGSQFMMRGGEAMSGIVT</sequence>
<dbReference type="OrthoDB" id="3038309at2759"/>
<evidence type="ECO:0000256" key="1">
    <source>
        <dbReference type="ARBA" id="ARBA00022737"/>
    </source>
</evidence>